<feature type="non-terminal residue" evidence="1">
    <location>
        <position position="1"/>
    </location>
</feature>
<dbReference type="GO" id="GO:0016020">
    <property type="term" value="C:membrane"/>
    <property type="evidence" value="ECO:0007669"/>
    <property type="project" value="InterPro"/>
</dbReference>
<keyword evidence="3" id="KW-1185">Reference proteome</keyword>
<organism evidence="1 3">
    <name type="scientific">Rotaria socialis</name>
    <dbReference type="NCBI Taxonomy" id="392032"/>
    <lineage>
        <taxon>Eukaryota</taxon>
        <taxon>Metazoa</taxon>
        <taxon>Spiralia</taxon>
        <taxon>Gnathifera</taxon>
        <taxon>Rotifera</taxon>
        <taxon>Eurotatoria</taxon>
        <taxon>Bdelloidea</taxon>
        <taxon>Philodinida</taxon>
        <taxon>Philodinidae</taxon>
        <taxon>Rotaria</taxon>
    </lineage>
</organism>
<evidence type="ECO:0000313" key="2">
    <source>
        <dbReference type="EMBL" id="CAF4880318.1"/>
    </source>
</evidence>
<dbReference type="SUPFAM" id="SSF49313">
    <property type="entry name" value="Cadherin-like"/>
    <property type="match status" value="1"/>
</dbReference>
<dbReference type="AlphaFoldDB" id="A0A821TWZ0"/>
<evidence type="ECO:0000313" key="1">
    <source>
        <dbReference type="EMBL" id="CAF4880190.1"/>
    </source>
</evidence>
<dbReference type="InterPro" id="IPR015919">
    <property type="entry name" value="Cadherin-like_sf"/>
</dbReference>
<dbReference type="EMBL" id="CAJOBP010070171">
    <property type="protein sequence ID" value="CAF4880190.1"/>
    <property type="molecule type" value="Genomic_DNA"/>
</dbReference>
<protein>
    <submittedName>
        <fullName evidence="1">Uncharacterized protein</fullName>
    </submittedName>
</protein>
<dbReference type="GO" id="GO:0005509">
    <property type="term" value="F:calcium ion binding"/>
    <property type="evidence" value="ECO:0007669"/>
    <property type="project" value="InterPro"/>
</dbReference>
<proteinExistence type="predicted"/>
<dbReference type="EMBL" id="CAJOBP010070213">
    <property type="protein sequence ID" value="CAF4880318.1"/>
    <property type="molecule type" value="Genomic_DNA"/>
</dbReference>
<evidence type="ECO:0000313" key="3">
    <source>
        <dbReference type="Proteomes" id="UP000663873"/>
    </source>
</evidence>
<sequence>GSIYLTKTLSAGMRFNVTVMAIDQQNHSLYDQTTVQILSYDEETCLPTFKQKIYIFNTTEHRLTPYEIGKYSHLLICSK</sequence>
<gene>
    <name evidence="1" type="ORF">UJA718_LOCUS44657</name>
    <name evidence="2" type="ORF">UJA718_LOCUS44663</name>
</gene>
<reference evidence="1" key="1">
    <citation type="submission" date="2021-02" db="EMBL/GenBank/DDBJ databases">
        <authorList>
            <person name="Nowell W R."/>
        </authorList>
    </citation>
    <scope>NUCLEOTIDE SEQUENCE</scope>
</reference>
<comment type="caution">
    <text evidence="1">The sequence shown here is derived from an EMBL/GenBank/DDBJ whole genome shotgun (WGS) entry which is preliminary data.</text>
</comment>
<name>A0A821TWZ0_9BILA</name>
<dbReference type="Proteomes" id="UP000663873">
    <property type="component" value="Unassembled WGS sequence"/>
</dbReference>
<accession>A0A821TWZ0</accession>